<evidence type="ECO:0000313" key="2">
    <source>
        <dbReference type="Proteomes" id="UP000789920"/>
    </source>
</evidence>
<evidence type="ECO:0000313" key="1">
    <source>
        <dbReference type="EMBL" id="CAG8838721.1"/>
    </source>
</evidence>
<proteinExistence type="predicted"/>
<feature type="non-terminal residue" evidence="1">
    <location>
        <position position="47"/>
    </location>
</feature>
<sequence>RMGKNFRWPSSMPEYLRRHSFRIIADVEFEFDDEVGTQPEGSRVWKG</sequence>
<reference evidence="1" key="1">
    <citation type="submission" date="2021-06" db="EMBL/GenBank/DDBJ databases">
        <authorList>
            <person name="Kallberg Y."/>
            <person name="Tangrot J."/>
            <person name="Rosling A."/>
        </authorList>
    </citation>
    <scope>NUCLEOTIDE SEQUENCE</scope>
    <source>
        <strain evidence="1">MA461A</strain>
    </source>
</reference>
<name>A0ACA9SFZ7_9GLOM</name>
<gene>
    <name evidence="1" type="ORF">RPERSI_LOCUS30781</name>
</gene>
<accession>A0ACA9SFZ7</accession>
<keyword evidence="2" id="KW-1185">Reference proteome</keyword>
<organism evidence="1 2">
    <name type="scientific">Racocetra persica</name>
    <dbReference type="NCBI Taxonomy" id="160502"/>
    <lineage>
        <taxon>Eukaryota</taxon>
        <taxon>Fungi</taxon>
        <taxon>Fungi incertae sedis</taxon>
        <taxon>Mucoromycota</taxon>
        <taxon>Glomeromycotina</taxon>
        <taxon>Glomeromycetes</taxon>
        <taxon>Diversisporales</taxon>
        <taxon>Gigasporaceae</taxon>
        <taxon>Racocetra</taxon>
    </lineage>
</organism>
<protein>
    <submittedName>
        <fullName evidence="1">6016_t:CDS:1</fullName>
    </submittedName>
</protein>
<dbReference type="Proteomes" id="UP000789920">
    <property type="component" value="Unassembled WGS sequence"/>
</dbReference>
<comment type="caution">
    <text evidence="1">The sequence shown here is derived from an EMBL/GenBank/DDBJ whole genome shotgun (WGS) entry which is preliminary data.</text>
</comment>
<dbReference type="EMBL" id="CAJVQC010121435">
    <property type="protein sequence ID" value="CAG8838721.1"/>
    <property type="molecule type" value="Genomic_DNA"/>
</dbReference>
<feature type="non-terminal residue" evidence="1">
    <location>
        <position position="1"/>
    </location>
</feature>